<feature type="domain" description="Polyprotein allergen nematode" evidence="1">
    <location>
        <begin position="2"/>
        <end position="83"/>
    </location>
</feature>
<gene>
    <name evidence="2" type="ORF">L596_012161</name>
</gene>
<dbReference type="Gene3D" id="1.10.533.30">
    <property type="entry name" value="Nematode polyprotein allergen ABA-1"/>
    <property type="match status" value="1"/>
</dbReference>
<dbReference type="InterPro" id="IPR032487">
    <property type="entry name" value="ABA-1_nematode"/>
</dbReference>
<evidence type="ECO:0000313" key="3">
    <source>
        <dbReference type="Proteomes" id="UP000298663"/>
    </source>
</evidence>
<keyword evidence="3" id="KW-1185">Reference proteome</keyword>
<dbReference type="EMBL" id="AZBU02000003">
    <property type="protein sequence ID" value="TKR87822.1"/>
    <property type="molecule type" value="Genomic_DNA"/>
</dbReference>
<protein>
    <recommendedName>
        <fullName evidence="1">Polyprotein allergen nematode domain-containing protein</fullName>
    </recommendedName>
</protein>
<evidence type="ECO:0000259" key="1">
    <source>
        <dbReference type="Pfam" id="PF16469"/>
    </source>
</evidence>
<dbReference type="Proteomes" id="UP000298663">
    <property type="component" value="Unassembled WGS sequence"/>
</dbReference>
<dbReference type="AlphaFoldDB" id="A0A4U5NWL2"/>
<evidence type="ECO:0000313" key="2">
    <source>
        <dbReference type="EMBL" id="TKR87822.1"/>
    </source>
</evidence>
<sequence>MVVQYYLELSEPRRQALEVKWKGQCLGWLVEVTTEEERDNLQLLMRTKQIDVLREQILVFMNKLDDVRRRKVALTREVCENLFGLHM</sequence>
<reference evidence="2 3" key="2">
    <citation type="journal article" date="2019" name="G3 (Bethesda)">
        <title>Hybrid Assembly of the Genome of the Entomopathogenic Nematode Steinernema carpocapsae Identifies the X-Chromosome.</title>
        <authorList>
            <person name="Serra L."/>
            <person name="Macchietto M."/>
            <person name="Macias-Munoz A."/>
            <person name="McGill C.J."/>
            <person name="Rodriguez I.M."/>
            <person name="Rodriguez B."/>
            <person name="Murad R."/>
            <person name="Mortazavi A."/>
        </authorList>
    </citation>
    <scope>NUCLEOTIDE SEQUENCE [LARGE SCALE GENOMIC DNA]</scope>
    <source>
        <strain evidence="2 3">ALL</strain>
    </source>
</reference>
<accession>A0A4U5NWL2</accession>
<dbReference type="InterPro" id="IPR038289">
    <property type="entry name" value="DVA-1_sf"/>
</dbReference>
<dbReference type="OrthoDB" id="5823468at2759"/>
<reference evidence="2 3" key="1">
    <citation type="journal article" date="2015" name="Genome Biol.">
        <title>Comparative genomics of Steinernema reveals deeply conserved gene regulatory networks.</title>
        <authorList>
            <person name="Dillman A.R."/>
            <person name="Macchietto M."/>
            <person name="Porter C.F."/>
            <person name="Rogers A."/>
            <person name="Williams B."/>
            <person name="Antoshechkin I."/>
            <person name="Lee M.M."/>
            <person name="Goodwin Z."/>
            <person name="Lu X."/>
            <person name="Lewis E.E."/>
            <person name="Goodrich-Blair H."/>
            <person name="Stock S.P."/>
            <person name="Adams B.J."/>
            <person name="Sternberg P.W."/>
            <person name="Mortazavi A."/>
        </authorList>
    </citation>
    <scope>NUCLEOTIDE SEQUENCE [LARGE SCALE GENOMIC DNA]</scope>
    <source>
        <strain evidence="2 3">ALL</strain>
    </source>
</reference>
<proteinExistence type="predicted"/>
<comment type="caution">
    <text evidence="2">The sequence shown here is derived from an EMBL/GenBank/DDBJ whole genome shotgun (WGS) entry which is preliminary data.</text>
</comment>
<organism evidence="2 3">
    <name type="scientific">Steinernema carpocapsae</name>
    <name type="common">Entomopathogenic nematode</name>
    <dbReference type="NCBI Taxonomy" id="34508"/>
    <lineage>
        <taxon>Eukaryota</taxon>
        <taxon>Metazoa</taxon>
        <taxon>Ecdysozoa</taxon>
        <taxon>Nematoda</taxon>
        <taxon>Chromadorea</taxon>
        <taxon>Rhabditida</taxon>
        <taxon>Tylenchina</taxon>
        <taxon>Panagrolaimomorpha</taxon>
        <taxon>Strongyloidoidea</taxon>
        <taxon>Steinernematidae</taxon>
        <taxon>Steinernema</taxon>
    </lineage>
</organism>
<dbReference type="Pfam" id="PF16469">
    <property type="entry name" value="NPA"/>
    <property type="match status" value="1"/>
</dbReference>
<name>A0A4U5NWL2_STECR</name>